<dbReference type="AlphaFoldDB" id="A0A1L7CSQ4"/>
<accession>A0A1L7CSQ4</accession>
<gene>
    <name evidence="1" type="ORF">CFRA_06020</name>
</gene>
<organism evidence="1 2">
    <name type="scientific">Corynebacterium frankenforstense DSM 45800</name>
    <dbReference type="NCBI Taxonomy" id="1437875"/>
    <lineage>
        <taxon>Bacteria</taxon>
        <taxon>Bacillati</taxon>
        <taxon>Actinomycetota</taxon>
        <taxon>Actinomycetes</taxon>
        <taxon>Mycobacteriales</taxon>
        <taxon>Corynebacteriaceae</taxon>
        <taxon>Corynebacterium</taxon>
    </lineage>
</organism>
<dbReference type="Proteomes" id="UP000185434">
    <property type="component" value="Chromosome"/>
</dbReference>
<name>A0A1L7CSQ4_9CORY</name>
<evidence type="ECO:0000313" key="1">
    <source>
        <dbReference type="EMBL" id="APT88873.1"/>
    </source>
</evidence>
<dbReference type="KEGG" id="cfk:CFRA_06020"/>
<reference evidence="1 2" key="1">
    <citation type="submission" date="2014-08" db="EMBL/GenBank/DDBJ databases">
        <title>Complete genome sequence of Corynebacterium frankenforstense ST18(T) (=DSM 45800(T)), isolated from raw cow milk.</title>
        <authorList>
            <person name="Ruckert C."/>
            <person name="Albersmeier A."/>
            <person name="Winkler A."/>
            <person name="Lipski A."/>
            <person name="Kalinowski J."/>
        </authorList>
    </citation>
    <scope>NUCLEOTIDE SEQUENCE [LARGE SCALE GENOMIC DNA]</scope>
    <source>
        <strain evidence="1 2">ST18</strain>
    </source>
</reference>
<dbReference type="RefSeq" id="WP_075663859.1">
    <property type="nucleotide sequence ID" value="NZ_CP009247.1"/>
</dbReference>
<dbReference type="EMBL" id="CP009247">
    <property type="protein sequence ID" value="APT88873.1"/>
    <property type="molecule type" value="Genomic_DNA"/>
</dbReference>
<proteinExistence type="predicted"/>
<protein>
    <submittedName>
        <fullName evidence="1">Uncharacterized protein</fullName>
    </submittedName>
</protein>
<evidence type="ECO:0000313" key="2">
    <source>
        <dbReference type="Proteomes" id="UP000185434"/>
    </source>
</evidence>
<dbReference type="STRING" id="1437875.CFRA_06020"/>
<keyword evidence="2" id="KW-1185">Reference proteome</keyword>
<sequence length="176" mass="18375">MQATKRITALADYRIEGAGEPALALDGTAGPPGRRSVILEAGAPAEAALEVLDELVAFGVLPAVRVDVVGEREALRLAGMAPERVRVLTVRLPEPEGPWTSPVVDPGRALAALWAAVRAGRAPTEALDAADGDVVRRLTGRDVGKRLCAAARVPARVEGTGVAAATVRRWLPNVIE</sequence>